<accession>A0A0P1FIY4</accession>
<dbReference type="PANTHER" id="PTHR40606">
    <property type="match status" value="1"/>
</dbReference>
<keyword evidence="3" id="KW-0436">Ligase</keyword>
<dbReference type="Proteomes" id="UP000051587">
    <property type="component" value="Unassembled WGS sequence"/>
</dbReference>
<dbReference type="AlphaFoldDB" id="A0A0P1FIY4"/>
<keyword evidence="4" id="KW-1185">Reference proteome</keyword>
<organism evidence="3 4">
    <name type="scientific">Thalassovita gelatinovora</name>
    <name type="common">Thalassobius gelatinovorus</name>
    <dbReference type="NCBI Taxonomy" id="53501"/>
    <lineage>
        <taxon>Bacteria</taxon>
        <taxon>Pseudomonadati</taxon>
        <taxon>Pseudomonadota</taxon>
        <taxon>Alphaproteobacteria</taxon>
        <taxon>Rhodobacterales</taxon>
        <taxon>Roseobacteraceae</taxon>
        <taxon>Thalassovita</taxon>
    </lineage>
</organism>
<evidence type="ECO:0000256" key="1">
    <source>
        <dbReference type="SAM" id="MobiDB-lite"/>
    </source>
</evidence>
<feature type="compositionally biased region" description="Polar residues" evidence="1">
    <location>
        <begin position="71"/>
        <end position="90"/>
    </location>
</feature>
<gene>
    <name evidence="3" type="ORF">TG4357_03287</name>
</gene>
<dbReference type="STRING" id="53501.SAMN04488043_104158"/>
<feature type="domain" description="DUF1508" evidence="2">
    <location>
        <begin position="10"/>
        <end position="57"/>
    </location>
</feature>
<dbReference type="PANTHER" id="PTHR40606:SF1">
    <property type="entry name" value="UPF0339 PROTEIN YEGP"/>
    <property type="match status" value="1"/>
</dbReference>
<name>A0A0P1FIY4_THAGE</name>
<dbReference type="RefSeq" id="WP_058263986.1">
    <property type="nucleotide sequence ID" value="NZ_CP051181.1"/>
</dbReference>
<dbReference type="OrthoDB" id="9802792at2"/>
<dbReference type="GO" id="GO:0004812">
    <property type="term" value="F:aminoacyl-tRNA ligase activity"/>
    <property type="evidence" value="ECO:0007669"/>
    <property type="project" value="UniProtKB-KW"/>
</dbReference>
<feature type="compositionally biased region" description="Basic and acidic residues" evidence="1">
    <location>
        <begin position="50"/>
        <end position="63"/>
    </location>
</feature>
<dbReference type="SUPFAM" id="SSF160113">
    <property type="entry name" value="YegP-like"/>
    <property type="match status" value="2"/>
</dbReference>
<proteinExistence type="predicted"/>
<dbReference type="EMBL" id="CYSA01000027">
    <property type="protein sequence ID" value="CUH67927.1"/>
    <property type="molecule type" value="Genomic_DNA"/>
</dbReference>
<feature type="domain" description="DUF1508" evidence="2">
    <location>
        <begin position="62"/>
        <end position="108"/>
    </location>
</feature>
<sequence>MAGKFELYTDKAGEFRFRLKAGNGEIILASEGYKQRASAENGIASVKKNAPEDARYERKETKSGKHMFNLKATNGQVIGTSESYESTSGRDNGIESVKKNAPDADIKDLTA</sequence>
<dbReference type="Gene3D" id="2.30.29.80">
    <property type="match status" value="1"/>
</dbReference>
<feature type="compositionally biased region" description="Basic and acidic residues" evidence="1">
    <location>
        <begin position="92"/>
        <end position="111"/>
    </location>
</feature>
<feature type="region of interest" description="Disordered" evidence="1">
    <location>
        <begin position="50"/>
        <end position="111"/>
    </location>
</feature>
<dbReference type="InterPro" id="IPR051141">
    <property type="entry name" value="UPF0339_domain"/>
</dbReference>
<dbReference type="InterPro" id="IPR036913">
    <property type="entry name" value="YegP-like_sf"/>
</dbReference>
<reference evidence="3 4" key="1">
    <citation type="submission" date="2015-09" db="EMBL/GenBank/DDBJ databases">
        <authorList>
            <consortium name="Swine Surveillance"/>
        </authorList>
    </citation>
    <scope>NUCLEOTIDE SEQUENCE [LARGE SCALE GENOMIC DNA]</scope>
    <source>
        <strain evidence="3 4">CECT 4357</strain>
    </source>
</reference>
<protein>
    <submittedName>
        <fullName evidence="3">Tryptophanyl-tRNA synthetase</fullName>
    </submittedName>
</protein>
<dbReference type="Pfam" id="PF07411">
    <property type="entry name" value="DUF1508"/>
    <property type="match status" value="2"/>
</dbReference>
<evidence type="ECO:0000313" key="3">
    <source>
        <dbReference type="EMBL" id="CUH67927.1"/>
    </source>
</evidence>
<evidence type="ECO:0000313" key="4">
    <source>
        <dbReference type="Proteomes" id="UP000051587"/>
    </source>
</evidence>
<evidence type="ECO:0000259" key="2">
    <source>
        <dbReference type="Pfam" id="PF07411"/>
    </source>
</evidence>
<keyword evidence="3" id="KW-0030">Aminoacyl-tRNA synthetase</keyword>
<dbReference type="InterPro" id="IPR010879">
    <property type="entry name" value="DUF1508"/>
</dbReference>